<organism evidence="2 3">
    <name type="scientific">Neorhizobium petrolearium</name>
    <dbReference type="NCBI Taxonomy" id="515361"/>
    <lineage>
        <taxon>Bacteria</taxon>
        <taxon>Pseudomonadati</taxon>
        <taxon>Pseudomonadota</taxon>
        <taxon>Alphaproteobacteria</taxon>
        <taxon>Hyphomicrobiales</taxon>
        <taxon>Rhizobiaceae</taxon>
        <taxon>Rhizobium/Agrobacterium group</taxon>
        <taxon>Neorhizobium</taxon>
    </lineage>
</organism>
<proteinExistence type="predicted"/>
<dbReference type="EMBL" id="CP123001">
    <property type="protein sequence ID" value="WGI71446.1"/>
    <property type="molecule type" value="Genomic_DNA"/>
</dbReference>
<dbReference type="RefSeq" id="WP_280107538.1">
    <property type="nucleotide sequence ID" value="NZ_CP123001.1"/>
</dbReference>
<keyword evidence="2" id="KW-0614">Plasmid</keyword>
<feature type="region of interest" description="Disordered" evidence="1">
    <location>
        <begin position="45"/>
        <end position="80"/>
    </location>
</feature>
<name>A0ABY8MA70_9HYPH</name>
<keyword evidence="3" id="KW-1185">Reference proteome</keyword>
<feature type="compositionally biased region" description="Basic and acidic residues" evidence="1">
    <location>
        <begin position="68"/>
        <end position="80"/>
    </location>
</feature>
<accession>A0ABY8MA70</accession>
<evidence type="ECO:0000256" key="1">
    <source>
        <dbReference type="SAM" id="MobiDB-lite"/>
    </source>
</evidence>
<evidence type="ECO:0000313" key="2">
    <source>
        <dbReference type="EMBL" id="WGI71446.1"/>
    </source>
</evidence>
<evidence type="ECO:0000313" key="3">
    <source>
        <dbReference type="Proteomes" id="UP001227095"/>
    </source>
</evidence>
<reference evidence="2 3" key="1">
    <citation type="submission" date="2023-04" db="EMBL/GenBank/DDBJ databases">
        <title>Neorhizobium petrolearium OS53, complete genome.</title>
        <authorList>
            <person name="Yu T."/>
        </authorList>
    </citation>
    <scope>NUCLEOTIDE SEQUENCE [LARGE SCALE GENOMIC DNA]</scope>
    <source>
        <strain evidence="2 3">OS53</strain>
        <plasmid evidence="2 3">unnamed1</plasmid>
    </source>
</reference>
<gene>
    <name evidence="2" type="ORF">QEO92_29355</name>
</gene>
<sequence length="80" mass="8817">MVDEGQFLLDQPADDRGSLFWRREQSSLRTGAFDDRLALQIADAFPDEDGGDSVGGTLDRIHGGLPNDFREADAPAHRKC</sequence>
<dbReference type="Proteomes" id="UP001227095">
    <property type="component" value="Plasmid unnamed1"/>
</dbReference>
<geneLocation type="plasmid" evidence="2 3">
    <name>unnamed1</name>
</geneLocation>
<protein>
    <submittedName>
        <fullName evidence="2">Uncharacterized protein</fullName>
    </submittedName>
</protein>